<keyword evidence="2" id="KW-1185">Reference proteome</keyword>
<name>A0ABR0MCY8_GOSAR</name>
<evidence type="ECO:0008006" key="3">
    <source>
        <dbReference type="Google" id="ProtNLM"/>
    </source>
</evidence>
<protein>
    <recommendedName>
        <fullName evidence="3">DUF2497 domain-containing protein</fullName>
    </recommendedName>
</protein>
<proteinExistence type="predicted"/>
<reference evidence="1 2" key="1">
    <citation type="submission" date="2023-03" db="EMBL/GenBank/DDBJ databases">
        <title>WGS of Gossypium arboreum.</title>
        <authorList>
            <person name="Yu D."/>
        </authorList>
    </citation>
    <scope>NUCLEOTIDE SEQUENCE [LARGE SCALE GENOMIC DNA]</scope>
    <source>
        <tissue evidence="1">Leaf</tissue>
    </source>
</reference>
<dbReference type="Proteomes" id="UP001358586">
    <property type="component" value="Chromosome 13"/>
</dbReference>
<sequence length="68" mass="7730">MDSEGTHDREELFVSPEREIVKEPIVNVSTPTLGSDNPEVGTEALTRLVREVLEEVFEAWIKKNSEVF</sequence>
<organism evidence="1 2">
    <name type="scientific">Gossypium arboreum</name>
    <name type="common">Tree cotton</name>
    <name type="synonym">Gossypium nanking</name>
    <dbReference type="NCBI Taxonomy" id="29729"/>
    <lineage>
        <taxon>Eukaryota</taxon>
        <taxon>Viridiplantae</taxon>
        <taxon>Streptophyta</taxon>
        <taxon>Embryophyta</taxon>
        <taxon>Tracheophyta</taxon>
        <taxon>Spermatophyta</taxon>
        <taxon>Magnoliopsida</taxon>
        <taxon>eudicotyledons</taxon>
        <taxon>Gunneridae</taxon>
        <taxon>Pentapetalae</taxon>
        <taxon>rosids</taxon>
        <taxon>malvids</taxon>
        <taxon>Malvales</taxon>
        <taxon>Malvaceae</taxon>
        <taxon>Malvoideae</taxon>
        <taxon>Gossypium</taxon>
    </lineage>
</organism>
<gene>
    <name evidence="1" type="ORF">PVK06_047160</name>
</gene>
<evidence type="ECO:0000313" key="2">
    <source>
        <dbReference type="Proteomes" id="UP001358586"/>
    </source>
</evidence>
<evidence type="ECO:0000313" key="1">
    <source>
        <dbReference type="EMBL" id="KAK5770993.1"/>
    </source>
</evidence>
<dbReference type="EMBL" id="JARKNE010000013">
    <property type="protein sequence ID" value="KAK5770993.1"/>
    <property type="molecule type" value="Genomic_DNA"/>
</dbReference>
<comment type="caution">
    <text evidence="1">The sequence shown here is derived from an EMBL/GenBank/DDBJ whole genome shotgun (WGS) entry which is preliminary data.</text>
</comment>
<accession>A0ABR0MCY8</accession>